<evidence type="ECO:0000313" key="3">
    <source>
        <dbReference type="Proteomes" id="UP000075886"/>
    </source>
</evidence>
<proteinExistence type="predicted"/>
<reference evidence="2" key="2">
    <citation type="submission" date="2020-05" db="UniProtKB">
        <authorList>
            <consortium name="EnsemblMetazoa"/>
        </authorList>
    </citation>
    <scope>IDENTIFICATION</scope>
    <source>
        <strain evidence="2">FAR1</strain>
    </source>
</reference>
<reference evidence="3" key="1">
    <citation type="submission" date="2014-01" db="EMBL/GenBank/DDBJ databases">
        <title>The Genome Sequence of Anopheles farauti FAR1 (V2).</title>
        <authorList>
            <consortium name="The Broad Institute Genomics Platform"/>
            <person name="Neafsey D.E."/>
            <person name="Besansky N."/>
            <person name="Howell P."/>
            <person name="Walton C."/>
            <person name="Young S.K."/>
            <person name="Zeng Q."/>
            <person name="Gargeya S."/>
            <person name="Fitzgerald M."/>
            <person name="Haas B."/>
            <person name="Abouelleil A."/>
            <person name="Allen A.W."/>
            <person name="Alvarado L."/>
            <person name="Arachchi H.M."/>
            <person name="Berlin A.M."/>
            <person name="Chapman S.B."/>
            <person name="Gainer-Dewar J."/>
            <person name="Goldberg J."/>
            <person name="Griggs A."/>
            <person name="Gujja S."/>
            <person name="Hansen M."/>
            <person name="Howarth C."/>
            <person name="Imamovic A."/>
            <person name="Ireland A."/>
            <person name="Larimer J."/>
            <person name="McCowan C."/>
            <person name="Murphy C."/>
            <person name="Pearson M."/>
            <person name="Poon T.W."/>
            <person name="Priest M."/>
            <person name="Roberts A."/>
            <person name="Saif S."/>
            <person name="Shea T."/>
            <person name="Sisk P."/>
            <person name="Sykes S."/>
            <person name="Wortman J."/>
            <person name="Nusbaum C."/>
            <person name="Birren B."/>
        </authorList>
    </citation>
    <scope>NUCLEOTIDE SEQUENCE [LARGE SCALE GENOMIC DNA]</scope>
    <source>
        <strain evidence="3">FAR1</strain>
    </source>
</reference>
<protein>
    <submittedName>
        <fullName evidence="2">Uncharacterized protein</fullName>
    </submittedName>
</protein>
<dbReference type="EnsemblMetazoa" id="AFAF010110-RA">
    <property type="protein sequence ID" value="AFAF010110-PA"/>
    <property type="gene ID" value="AFAF010110"/>
</dbReference>
<evidence type="ECO:0000256" key="1">
    <source>
        <dbReference type="SAM" id="MobiDB-lite"/>
    </source>
</evidence>
<organism evidence="2 3">
    <name type="scientific">Anopheles farauti</name>
    <dbReference type="NCBI Taxonomy" id="69004"/>
    <lineage>
        <taxon>Eukaryota</taxon>
        <taxon>Metazoa</taxon>
        <taxon>Ecdysozoa</taxon>
        <taxon>Arthropoda</taxon>
        <taxon>Hexapoda</taxon>
        <taxon>Insecta</taxon>
        <taxon>Pterygota</taxon>
        <taxon>Neoptera</taxon>
        <taxon>Endopterygota</taxon>
        <taxon>Diptera</taxon>
        <taxon>Nematocera</taxon>
        <taxon>Culicoidea</taxon>
        <taxon>Culicidae</taxon>
        <taxon>Anophelinae</taxon>
        <taxon>Anopheles</taxon>
    </lineage>
</organism>
<evidence type="ECO:0000313" key="2">
    <source>
        <dbReference type="EnsemblMetazoa" id="AFAF010110-PA"/>
    </source>
</evidence>
<name>A0A182QH73_9DIPT</name>
<dbReference type="AlphaFoldDB" id="A0A182QH73"/>
<dbReference type="VEuPathDB" id="VectorBase:AFAF010110"/>
<sequence length="141" mass="15587">MTQIGPGRIWDGGSNGSDRCEQIPVMPVGTVSGYSKGRVDEYELFKAEVRQTDAANVTEAAQPLERGQRRVGFVAEGSAHAVREGREEGEAVNQARHRRTETHVPQPPGQPTGDVIEHYTCNEEEIEKKRDNGCARDQKDN</sequence>
<feature type="region of interest" description="Disordered" evidence="1">
    <location>
        <begin position="78"/>
        <end position="115"/>
    </location>
</feature>
<keyword evidence="3" id="KW-1185">Reference proteome</keyword>
<dbReference type="Proteomes" id="UP000075886">
    <property type="component" value="Unassembled WGS sequence"/>
</dbReference>
<accession>A0A182QH73</accession>
<dbReference type="EMBL" id="AXCN02001468">
    <property type="status" value="NOT_ANNOTATED_CDS"/>
    <property type="molecule type" value="Genomic_DNA"/>
</dbReference>